<dbReference type="InterPro" id="IPR020449">
    <property type="entry name" value="Tscrpt_reg_AraC-type_HTH"/>
</dbReference>
<reference evidence="5 6" key="1">
    <citation type="submission" date="2024-04" db="EMBL/GenBank/DDBJ databases">
        <title>Novel genus in family Flammeovirgaceae.</title>
        <authorList>
            <person name="Nguyen T.H."/>
            <person name="Vuong T.Q."/>
            <person name="Le H."/>
            <person name="Kim S.-G."/>
        </authorList>
    </citation>
    <scope>NUCLEOTIDE SEQUENCE [LARGE SCALE GENOMIC DNA]</scope>
    <source>
        <strain evidence="5 6">JCM 23209</strain>
    </source>
</reference>
<dbReference type="InterPro" id="IPR029442">
    <property type="entry name" value="GyrI-like"/>
</dbReference>
<evidence type="ECO:0000256" key="2">
    <source>
        <dbReference type="ARBA" id="ARBA00023125"/>
    </source>
</evidence>
<dbReference type="PANTHER" id="PTHR40055:SF1">
    <property type="entry name" value="TRANSCRIPTIONAL REGULATOR YGIV-RELATED"/>
    <property type="match status" value="1"/>
</dbReference>
<organism evidence="5 6">
    <name type="scientific">Rapidithrix thailandica</name>
    <dbReference type="NCBI Taxonomy" id="413964"/>
    <lineage>
        <taxon>Bacteria</taxon>
        <taxon>Pseudomonadati</taxon>
        <taxon>Bacteroidota</taxon>
        <taxon>Cytophagia</taxon>
        <taxon>Cytophagales</taxon>
        <taxon>Flammeovirgaceae</taxon>
        <taxon>Rapidithrix</taxon>
    </lineage>
</organism>
<dbReference type="Proteomes" id="UP001403385">
    <property type="component" value="Unassembled WGS sequence"/>
</dbReference>
<dbReference type="PROSITE" id="PS01124">
    <property type="entry name" value="HTH_ARAC_FAMILY_2"/>
    <property type="match status" value="1"/>
</dbReference>
<dbReference type="GO" id="GO:0003700">
    <property type="term" value="F:DNA-binding transcription factor activity"/>
    <property type="evidence" value="ECO:0007669"/>
    <property type="project" value="InterPro"/>
</dbReference>
<evidence type="ECO:0000256" key="3">
    <source>
        <dbReference type="ARBA" id="ARBA00023163"/>
    </source>
</evidence>
<evidence type="ECO:0000259" key="4">
    <source>
        <dbReference type="PROSITE" id="PS01124"/>
    </source>
</evidence>
<accession>A0AAW9SIK5</accession>
<dbReference type="GO" id="GO:0043565">
    <property type="term" value="F:sequence-specific DNA binding"/>
    <property type="evidence" value="ECO:0007669"/>
    <property type="project" value="InterPro"/>
</dbReference>
<dbReference type="EMBL" id="JBDKWZ010000019">
    <property type="protein sequence ID" value="MEN7551088.1"/>
    <property type="molecule type" value="Genomic_DNA"/>
</dbReference>
<evidence type="ECO:0000313" key="5">
    <source>
        <dbReference type="EMBL" id="MEN7551088.1"/>
    </source>
</evidence>
<keyword evidence="6" id="KW-1185">Reference proteome</keyword>
<keyword evidence="2" id="KW-0238">DNA-binding</keyword>
<dbReference type="InterPro" id="IPR050908">
    <property type="entry name" value="SmbC-like"/>
</dbReference>
<feature type="domain" description="HTH araC/xylS-type" evidence="4">
    <location>
        <begin position="11"/>
        <end position="109"/>
    </location>
</feature>
<dbReference type="PROSITE" id="PS00041">
    <property type="entry name" value="HTH_ARAC_FAMILY_1"/>
    <property type="match status" value="1"/>
</dbReference>
<dbReference type="SUPFAM" id="SSF55136">
    <property type="entry name" value="Probable bacterial effector-binding domain"/>
    <property type="match status" value="1"/>
</dbReference>
<dbReference type="SMART" id="SM00342">
    <property type="entry name" value="HTH_ARAC"/>
    <property type="match status" value="1"/>
</dbReference>
<proteinExistence type="predicted"/>
<name>A0AAW9SIK5_9BACT</name>
<dbReference type="RefSeq" id="WP_346823870.1">
    <property type="nucleotide sequence ID" value="NZ_JBDKWZ010000019.1"/>
</dbReference>
<sequence>MSNQTQLDRFKAVTDFLRDRFKDDITAKDVEEIAYYSYRNINRIFRALQHETIGQYIKRLKLEKAAEYLKYSDAAISDIALDIGYSDIAAFSKAFKNQFQCSPLAFREVQHLKLEITQKASGTATLFQTPELPFEIEELPVLEVLYLEYQGAYENLKGIQDTWNQLIAYAHQQGLLTADTLYLAEILDDDEITDSLNCRLNTAIVLEKPLSFPLEGFFKTKPIESQKYVKFVHKGSHETCMDTYDSIYAQWMVHVQKEFADKPILEFYVNDEADTPKEELLTEIHIPILA</sequence>
<dbReference type="PRINTS" id="PR00032">
    <property type="entry name" value="HTHARAC"/>
</dbReference>
<gene>
    <name evidence="5" type="ORF">AAG747_24415</name>
</gene>
<dbReference type="InterPro" id="IPR011256">
    <property type="entry name" value="Reg_factor_effector_dom_sf"/>
</dbReference>
<dbReference type="InterPro" id="IPR009057">
    <property type="entry name" value="Homeodomain-like_sf"/>
</dbReference>
<dbReference type="Pfam" id="PF06445">
    <property type="entry name" value="GyrI-like"/>
    <property type="match status" value="1"/>
</dbReference>
<protein>
    <submittedName>
        <fullName evidence="5">AraC family transcriptional regulator</fullName>
    </submittedName>
</protein>
<evidence type="ECO:0000256" key="1">
    <source>
        <dbReference type="ARBA" id="ARBA00023015"/>
    </source>
</evidence>
<dbReference type="InterPro" id="IPR010499">
    <property type="entry name" value="AraC_E-bd"/>
</dbReference>
<evidence type="ECO:0000313" key="6">
    <source>
        <dbReference type="Proteomes" id="UP001403385"/>
    </source>
</evidence>
<dbReference type="SMART" id="SM00871">
    <property type="entry name" value="AraC_E_bind"/>
    <property type="match status" value="1"/>
</dbReference>
<dbReference type="Gene3D" id="3.20.80.10">
    <property type="entry name" value="Regulatory factor, effector binding domain"/>
    <property type="match status" value="1"/>
</dbReference>
<dbReference type="SUPFAM" id="SSF46689">
    <property type="entry name" value="Homeodomain-like"/>
    <property type="match status" value="1"/>
</dbReference>
<dbReference type="InterPro" id="IPR018062">
    <property type="entry name" value="HTH_AraC-typ_CS"/>
</dbReference>
<comment type="caution">
    <text evidence="5">The sequence shown here is derived from an EMBL/GenBank/DDBJ whole genome shotgun (WGS) entry which is preliminary data.</text>
</comment>
<dbReference type="PANTHER" id="PTHR40055">
    <property type="entry name" value="TRANSCRIPTIONAL REGULATOR YGIV-RELATED"/>
    <property type="match status" value="1"/>
</dbReference>
<dbReference type="Gene3D" id="1.10.10.60">
    <property type="entry name" value="Homeodomain-like"/>
    <property type="match status" value="2"/>
</dbReference>
<dbReference type="AlphaFoldDB" id="A0AAW9SIK5"/>
<keyword evidence="3" id="KW-0804">Transcription</keyword>
<keyword evidence="1" id="KW-0805">Transcription regulation</keyword>
<dbReference type="Pfam" id="PF12833">
    <property type="entry name" value="HTH_18"/>
    <property type="match status" value="1"/>
</dbReference>
<dbReference type="InterPro" id="IPR018060">
    <property type="entry name" value="HTH_AraC"/>
</dbReference>